<protein>
    <recommendedName>
        <fullName evidence="3">PE domain-containing protein</fullName>
    </recommendedName>
</protein>
<reference evidence="1" key="1">
    <citation type="submission" date="2023-10" db="EMBL/GenBank/DDBJ databases">
        <title>Development of a sustainable strategy for remediation of hydrocarbon-contaminated territories based on the waste exchange concept.</title>
        <authorList>
            <person name="Krivoruchko A."/>
        </authorList>
    </citation>
    <scope>NUCLEOTIDE SEQUENCE</scope>
    <source>
        <strain evidence="1">IEGM 1279</strain>
    </source>
</reference>
<dbReference type="RefSeq" id="WP_159405224.1">
    <property type="nucleotide sequence ID" value="NZ_CP096596.1"/>
</dbReference>
<accession>A0AAE4R3T9</accession>
<dbReference type="Proteomes" id="UP001185922">
    <property type="component" value="Unassembled WGS sequence"/>
</dbReference>
<proteinExistence type="predicted"/>
<name>A0AAE4R3T9_9ACTN</name>
<evidence type="ECO:0000313" key="1">
    <source>
        <dbReference type="EMBL" id="MDV6312803.1"/>
    </source>
</evidence>
<sequence length="136" mass="14257">MSDLVVKPESLISAAQAIEQSASRIGELTLGPGGEDGYATESFSSLVNAFRGATHDMSRIASKTDKQIATALSNTSDAVSSFAALVMNCRNITVEADDDSAKRIEDSIGYPTRVGALTDHLVPAPILEDVTAKASR</sequence>
<organism evidence="1 2">
    <name type="scientific">Gordonia amicalis</name>
    <dbReference type="NCBI Taxonomy" id="89053"/>
    <lineage>
        <taxon>Bacteria</taxon>
        <taxon>Bacillati</taxon>
        <taxon>Actinomycetota</taxon>
        <taxon>Actinomycetes</taxon>
        <taxon>Mycobacteriales</taxon>
        <taxon>Gordoniaceae</taxon>
        <taxon>Gordonia</taxon>
    </lineage>
</organism>
<gene>
    <name evidence="1" type="ORF">R3Q15_13050</name>
</gene>
<evidence type="ECO:0008006" key="3">
    <source>
        <dbReference type="Google" id="ProtNLM"/>
    </source>
</evidence>
<evidence type="ECO:0000313" key="2">
    <source>
        <dbReference type="Proteomes" id="UP001185922"/>
    </source>
</evidence>
<comment type="caution">
    <text evidence="1">The sequence shown here is derived from an EMBL/GenBank/DDBJ whole genome shotgun (WGS) entry which is preliminary data.</text>
</comment>
<dbReference type="EMBL" id="JAWLKH010000012">
    <property type="protein sequence ID" value="MDV6312803.1"/>
    <property type="molecule type" value="Genomic_DNA"/>
</dbReference>
<dbReference type="AlphaFoldDB" id="A0AAE4R3T9"/>